<dbReference type="GO" id="GO:0031012">
    <property type="term" value="C:extracellular matrix"/>
    <property type="evidence" value="ECO:0007669"/>
    <property type="project" value="TreeGrafter"/>
</dbReference>
<evidence type="ECO:0000313" key="2">
    <source>
        <dbReference type="EMBL" id="KAK8384494.1"/>
    </source>
</evidence>
<sequence length="86" mass="9556">MTTLAQTSARRRTVTATQYGAPTLCNFPDGRKQTVNYEADHYKGFVADVQYYGEAQYPHDYGAPVTFAPQGYGHSAPVYQPQPSYS</sequence>
<evidence type="ECO:0008006" key="4">
    <source>
        <dbReference type="Google" id="ProtNLM"/>
    </source>
</evidence>
<dbReference type="PANTHER" id="PTHR12236">
    <property type="entry name" value="STRUCTURAL CONTITUENT OF CUTICLE"/>
    <property type="match status" value="1"/>
</dbReference>
<reference evidence="2 3" key="1">
    <citation type="submission" date="2023-03" db="EMBL/GenBank/DDBJ databases">
        <title>High-quality genome of Scylla paramamosain provides insights in environmental adaptation.</title>
        <authorList>
            <person name="Zhang L."/>
        </authorList>
    </citation>
    <scope>NUCLEOTIDE SEQUENCE [LARGE SCALE GENOMIC DNA]</scope>
    <source>
        <strain evidence="2">LZ_2023a</strain>
        <tissue evidence="2">Muscle</tissue>
    </source>
</reference>
<dbReference type="Proteomes" id="UP001487740">
    <property type="component" value="Unassembled WGS sequence"/>
</dbReference>
<keyword evidence="1" id="KW-0193">Cuticle</keyword>
<dbReference type="PANTHER" id="PTHR12236:SF79">
    <property type="entry name" value="CUTICULAR PROTEIN 50CB-RELATED"/>
    <property type="match status" value="1"/>
</dbReference>
<evidence type="ECO:0000313" key="3">
    <source>
        <dbReference type="Proteomes" id="UP001487740"/>
    </source>
</evidence>
<keyword evidence="3" id="KW-1185">Reference proteome</keyword>
<dbReference type="GO" id="GO:0042302">
    <property type="term" value="F:structural constituent of cuticle"/>
    <property type="evidence" value="ECO:0007669"/>
    <property type="project" value="UniProtKB-KW"/>
</dbReference>
<gene>
    <name evidence="2" type="ORF">O3P69_009351</name>
</gene>
<dbReference type="EMBL" id="JARAKH010000035">
    <property type="protein sequence ID" value="KAK8384494.1"/>
    <property type="molecule type" value="Genomic_DNA"/>
</dbReference>
<comment type="caution">
    <text evidence="2">The sequence shown here is derived from an EMBL/GenBank/DDBJ whole genome shotgun (WGS) entry which is preliminary data.</text>
</comment>
<evidence type="ECO:0000256" key="1">
    <source>
        <dbReference type="ARBA" id="ARBA00022460"/>
    </source>
</evidence>
<protein>
    <recommendedName>
        <fullName evidence="4">Cuticle protein</fullName>
    </recommendedName>
</protein>
<organism evidence="2 3">
    <name type="scientific">Scylla paramamosain</name>
    <name type="common">Mud crab</name>
    <dbReference type="NCBI Taxonomy" id="85552"/>
    <lineage>
        <taxon>Eukaryota</taxon>
        <taxon>Metazoa</taxon>
        <taxon>Ecdysozoa</taxon>
        <taxon>Arthropoda</taxon>
        <taxon>Crustacea</taxon>
        <taxon>Multicrustacea</taxon>
        <taxon>Malacostraca</taxon>
        <taxon>Eumalacostraca</taxon>
        <taxon>Eucarida</taxon>
        <taxon>Decapoda</taxon>
        <taxon>Pleocyemata</taxon>
        <taxon>Brachyura</taxon>
        <taxon>Eubrachyura</taxon>
        <taxon>Portunoidea</taxon>
        <taxon>Portunidae</taxon>
        <taxon>Portuninae</taxon>
        <taxon>Scylla</taxon>
    </lineage>
</organism>
<proteinExistence type="predicted"/>
<name>A0AAW0TAI9_SCYPA</name>
<accession>A0AAW0TAI9</accession>
<dbReference type="AlphaFoldDB" id="A0AAW0TAI9"/>
<dbReference type="InterPro" id="IPR051217">
    <property type="entry name" value="Insect_Cuticle_Struc_Prot"/>
</dbReference>
<dbReference type="GO" id="GO:0005615">
    <property type="term" value="C:extracellular space"/>
    <property type="evidence" value="ECO:0007669"/>
    <property type="project" value="TreeGrafter"/>
</dbReference>